<reference evidence="2" key="1">
    <citation type="submission" date="2023-07" db="EMBL/GenBank/DDBJ databases">
        <title>Sorghum-associated microbial communities from plants grown in Nebraska, USA.</title>
        <authorList>
            <person name="Schachtman D."/>
        </authorList>
    </citation>
    <scope>NUCLEOTIDE SEQUENCE</scope>
    <source>
        <strain evidence="2">BE80</strain>
    </source>
</reference>
<evidence type="ECO:0000313" key="2">
    <source>
        <dbReference type="EMBL" id="MDR6725590.1"/>
    </source>
</evidence>
<accession>A0AAP5H5H4</accession>
<feature type="transmembrane region" description="Helical" evidence="1">
    <location>
        <begin position="6"/>
        <end position="25"/>
    </location>
</feature>
<organism evidence="2 3">
    <name type="scientific">Paenibacillus amylolyticus</name>
    <dbReference type="NCBI Taxonomy" id="1451"/>
    <lineage>
        <taxon>Bacteria</taxon>
        <taxon>Bacillati</taxon>
        <taxon>Bacillota</taxon>
        <taxon>Bacilli</taxon>
        <taxon>Bacillales</taxon>
        <taxon>Paenibacillaceae</taxon>
        <taxon>Paenibacillus</taxon>
    </lineage>
</organism>
<keyword evidence="1" id="KW-0812">Transmembrane</keyword>
<keyword evidence="1" id="KW-0472">Membrane</keyword>
<gene>
    <name evidence="2" type="ORF">J2W91_004092</name>
</gene>
<dbReference type="EMBL" id="JAVDTR010000012">
    <property type="protein sequence ID" value="MDR6725590.1"/>
    <property type="molecule type" value="Genomic_DNA"/>
</dbReference>
<keyword evidence="1" id="KW-1133">Transmembrane helix</keyword>
<comment type="caution">
    <text evidence="2">The sequence shown here is derived from an EMBL/GenBank/DDBJ whole genome shotgun (WGS) entry which is preliminary data.</text>
</comment>
<evidence type="ECO:0000313" key="3">
    <source>
        <dbReference type="Proteomes" id="UP001254832"/>
    </source>
</evidence>
<dbReference type="Proteomes" id="UP001254832">
    <property type="component" value="Unassembled WGS sequence"/>
</dbReference>
<dbReference type="AlphaFoldDB" id="A0AAP5H5H4"/>
<dbReference type="RefSeq" id="WP_310142891.1">
    <property type="nucleotide sequence ID" value="NZ_JAVDTR010000012.1"/>
</dbReference>
<sequence length="165" mass="19019">MRLIPLRLSIIIIVIFGGGLFLWFYPFPKDIHIEQQAIQYTQDDPASAVTTKIKVEGRMVRPLFRQASFEGHVSVDLLNLTQKDYMSTIYVLERKNHISKGSLTYNRMETPFDYSLIGLIYFSDDWREISMFLGSTGDERTQMHVVTGASNYEEAVAIQEKMRGN</sequence>
<proteinExistence type="predicted"/>
<protein>
    <submittedName>
        <fullName evidence="2">Uncharacterized protein</fullName>
    </submittedName>
</protein>
<evidence type="ECO:0000256" key="1">
    <source>
        <dbReference type="SAM" id="Phobius"/>
    </source>
</evidence>
<name>A0AAP5H5H4_PAEAM</name>